<evidence type="ECO:0000313" key="12">
    <source>
        <dbReference type="EMBL" id="KAJ4965293.1"/>
    </source>
</evidence>
<feature type="transmembrane region" description="Helical" evidence="10">
    <location>
        <begin position="219"/>
        <end position="242"/>
    </location>
</feature>
<feature type="transmembrane region" description="Helical" evidence="10">
    <location>
        <begin position="189"/>
        <end position="207"/>
    </location>
</feature>
<reference evidence="12" key="1">
    <citation type="journal article" date="2023" name="Plant J.">
        <title>The genome of the king protea, Protea cynaroides.</title>
        <authorList>
            <person name="Chang J."/>
            <person name="Duong T.A."/>
            <person name="Schoeman C."/>
            <person name="Ma X."/>
            <person name="Roodt D."/>
            <person name="Barker N."/>
            <person name="Li Z."/>
            <person name="Van de Peer Y."/>
            <person name="Mizrachi E."/>
        </authorList>
    </citation>
    <scope>NUCLEOTIDE SEQUENCE</scope>
    <source>
        <tissue evidence="12">Young leaves</tissue>
    </source>
</reference>
<keyword evidence="8 10" id="KW-0472">Membrane</keyword>
<dbReference type="OrthoDB" id="6339427at2759"/>
<dbReference type="InterPro" id="IPR020846">
    <property type="entry name" value="MFS_dom"/>
</dbReference>
<feature type="transmembrane region" description="Helical" evidence="10">
    <location>
        <begin position="104"/>
        <end position="121"/>
    </location>
</feature>
<evidence type="ECO:0000259" key="11">
    <source>
        <dbReference type="PROSITE" id="PS50850"/>
    </source>
</evidence>
<protein>
    <recommendedName>
        <fullName evidence="11">Major facilitator superfamily (MFS) profile domain-containing protein</fullName>
    </recommendedName>
</protein>
<keyword evidence="5 10" id="KW-0812">Transmembrane</keyword>
<dbReference type="PROSITE" id="PS00216">
    <property type="entry name" value="SUGAR_TRANSPORT_1"/>
    <property type="match status" value="1"/>
</dbReference>
<dbReference type="Gene3D" id="1.20.1250.20">
    <property type="entry name" value="MFS general substrate transporter like domains"/>
    <property type="match status" value="1"/>
</dbReference>
<evidence type="ECO:0000256" key="1">
    <source>
        <dbReference type="ARBA" id="ARBA00004141"/>
    </source>
</evidence>
<keyword evidence="7 10" id="KW-1133">Transmembrane helix</keyword>
<feature type="transmembrane region" description="Helical" evidence="10">
    <location>
        <begin position="417"/>
        <end position="439"/>
    </location>
</feature>
<sequence>MSIYLYTSYLTGRLINRSCSILLHSSVSQRTEADKDMETGAIQNNGVFAVSADPRPARRNKIAMASAILASLVSILLGYDNGVMSGAVIFIKEDLKISDTKLEIVAGIINVCSLFGCAAAGRTSDWIGRRYTIVFASLIFLVGALLMGLAPNYSWLMAGRIVAGVGVGYAMMIAPVYTAEISPAASRGFLTSFPEVFINFGVLLGYISNYAFAGLPLKLGWRVMLGAGAIPSVILACGIVIMPESPRWLVLKGRIGEARKVLSTICDSEEDTESRLADIKKTVGIPESSVGDIVEVPKRKKGDAVWKDLLLHPTPAVRRVLIASVGIQFFQQASGIDSVVLYSPRIFQKAGLTKKSALLGATVAVGFSKTVCVLISTFYLDRVGRRPILLASVGGMIVSLIALATGLTIVDHSDTKVTWAIVLCVGMTWLFVGSFSMGLGPIPWVYSSEIFPLKLRAQGVSIGVAVNRVTSGVVGMTFLSLYHAITIQGSFFMFAGITTIAGIFFYTFLPETHGKNLEDMEDLFSTSYKLNAFTGPCRKINGRV</sequence>
<keyword evidence="4" id="KW-0762">Sugar transport</keyword>
<dbReference type="InterPro" id="IPR050814">
    <property type="entry name" value="Myo-inositol_Transporter"/>
</dbReference>
<dbReference type="Proteomes" id="UP001141806">
    <property type="component" value="Unassembled WGS sequence"/>
</dbReference>
<keyword evidence="13" id="KW-1185">Reference proteome</keyword>
<feature type="transmembrane region" description="Helical" evidence="10">
    <location>
        <begin position="491"/>
        <end position="509"/>
    </location>
</feature>
<dbReference type="PRINTS" id="PR00171">
    <property type="entry name" value="SUGRTRNSPORT"/>
</dbReference>
<dbReference type="SUPFAM" id="SSF103473">
    <property type="entry name" value="MFS general substrate transporter"/>
    <property type="match status" value="1"/>
</dbReference>
<feature type="transmembrane region" description="Helical" evidence="10">
    <location>
        <begin position="357"/>
        <end position="380"/>
    </location>
</feature>
<dbReference type="PANTHER" id="PTHR48020:SF49">
    <property type="entry name" value="SUGAR TRANSPORTER"/>
    <property type="match status" value="1"/>
</dbReference>
<evidence type="ECO:0000256" key="8">
    <source>
        <dbReference type="ARBA" id="ARBA00023136"/>
    </source>
</evidence>
<dbReference type="NCBIfam" id="TIGR00879">
    <property type="entry name" value="SP"/>
    <property type="match status" value="1"/>
</dbReference>
<dbReference type="InterPro" id="IPR005828">
    <property type="entry name" value="MFS_sugar_transport-like"/>
</dbReference>
<evidence type="ECO:0000256" key="5">
    <source>
        <dbReference type="ARBA" id="ARBA00022692"/>
    </source>
</evidence>
<dbReference type="InterPro" id="IPR036259">
    <property type="entry name" value="MFS_trans_sf"/>
</dbReference>
<dbReference type="Pfam" id="PF00083">
    <property type="entry name" value="Sugar_tr"/>
    <property type="match status" value="1"/>
</dbReference>
<keyword evidence="3 9" id="KW-0813">Transport</keyword>
<evidence type="ECO:0000313" key="13">
    <source>
        <dbReference type="Proteomes" id="UP001141806"/>
    </source>
</evidence>
<dbReference type="GO" id="GO:0016020">
    <property type="term" value="C:membrane"/>
    <property type="evidence" value="ECO:0007669"/>
    <property type="project" value="UniProtKB-SubCell"/>
</dbReference>
<organism evidence="12 13">
    <name type="scientific">Protea cynaroides</name>
    <dbReference type="NCBI Taxonomy" id="273540"/>
    <lineage>
        <taxon>Eukaryota</taxon>
        <taxon>Viridiplantae</taxon>
        <taxon>Streptophyta</taxon>
        <taxon>Embryophyta</taxon>
        <taxon>Tracheophyta</taxon>
        <taxon>Spermatophyta</taxon>
        <taxon>Magnoliopsida</taxon>
        <taxon>Proteales</taxon>
        <taxon>Proteaceae</taxon>
        <taxon>Protea</taxon>
    </lineage>
</organism>
<dbReference type="PANTHER" id="PTHR48020">
    <property type="entry name" value="PROTON MYO-INOSITOL COTRANSPORTER"/>
    <property type="match status" value="1"/>
</dbReference>
<feature type="transmembrane region" description="Helical" evidence="10">
    <location>
        <begin position="386"/>
        <end position="410"/>
    </location>
</feature>
<dbReference type="AlphaFoldDB" id="A0A9Q0QMK5"/>
<feature type="transmembrane region" description="Helical" evidence="10">
    <location>
        <begin position="62"/>
        <end position="79"/>
    </location>
</feature>
<dbReference type="InterPro" id="IPR003663">
    <property type="entry name" value="Sugar/inositol_transpt"/>
</dbReference>
<dbReference type="EMBL" id="JAMYWD010000007">
    <property type="protein sequence ID" value="KAJ4965293.1"/>
    <property type="molecule type" value="Genomic_DNA"/>
</dbReference>
<dbReference type="FunFam" id="1.20.1250.20:FF:000025">
    <property type="entry name" value="probable polyol transporter 4"/>
    <property type="match status" value="1"/>
</dbReference>
<accession>A0A9Q0QMK5</accession>
<proteinExistence type="inferred from homology"/>
<comment type="similarity">
    <text evidence="2 9">Belongs to the major facilitator superfamily. Sugar transporter (TC 2.A.1.1) family.</text>
</comment>
<evidence type="ECO:0000256" key="4">
    <source>
        <dbReference type="ARBA" id="ARBA00022597"/>
    </source>
</evidence>
<comment type="caution">
    <text evidence="12">The sequence shown here is derived from an EMBL/GenBank/DDBJ whole genome shotgun (WGS) entry which is preliminary data.</text>
</comment>
<evidence type="ECO:0000256" key="2">
    <source>
        <dbReference type="ARBA" id="ARBA00010992"/>
    </source>
</evidence>
<evidence type="ECO:0000256" key="7">
    <source>
        <dbReference type="ARBA" id="ARBA00022989"/>
    </source>
</evidence>
<feature type="transmembrane region" description="Helical" evidence="10">
    <location>
        <begin position="133"/>
        <end position="151"/>
    </location>
</feature>
<keyword evidence="6" id="KW-0769">Symport</keyword>
<dbReference type="InterPro" id="IPR005829">
    <property type="entry name" value="Sugar_transporter_CS"/>
</dbReference>
<dbReference type="PROSITE" id="PS50850">
    <property type="entry name" value="MFS"/>
    <property type="match status" value="1"/>
</dbReference>
<evidence type="ECO:0000256" key="6">
    <source>
        <dbReference type="ARBA" id="ARBA00022847"/>
    </source>
</evidence>
<feature type="domain" description="Major facilitator superfamily (MFS) profile" evidence="11">
    <location>
        <begin position="66"/>
        <end position="513"/>
    </location>
</feature>
<gene>
    <name evidence="12" type="ORF">NE237_017142</name>
</gene>
<evidence type="ECO:0000256" key="3">
    <source>
        <dbReference type="ARBA" id="ARBA00022448"/>
    </source>
</evidence>
<evidence type="ECO:0000256" key="10">
    <source>
        <dbReference type="SAM" id="Phobius"/>
    </source>
</evidence>
<evidence type="ECO:0000256" key="9">
    <source>
        <dbReference type="RuleBase" id="RU003346"/>
    </source>
</evidence>
<comment type="subcellular location">
    <subcellularLocation>
        <location evidence="1">Membrane</location>
        <topology evidence="1">Multi-pass membrane protein</topology>
    </subcellularLocation>
</comment>
<dbReference type="GO" id="GO:0015293">
    <property type="term" value="F:symporter activity"/>
    <property type="evidence" value="ECO:0007669"/>
    <property type="project" value="UniProtKB-KW"/>
</dbReference>
<feature type="transmembrane region" description="Helical" evidence="10">
    <location>
        <begin position="157"/>
        <end position="177"/>
    </location>
</feature>
<name>A0A9Q0QMK5_9MAGN</name>
<dbReference type="PROSITE" id="PS00217">
    <property type="entry name" value="SUGAR_TRANSPORT_2"/>
    <property type="match status" value="1"/>
</dbReference>